<dbReference type="SUPFAM" id="SSF51261">
    <property type="entry name" value="Duplicated hybrid motif"/>
    <property type="match status" value="1"/>
</dbReference>
<evidence type="ECO:0000313" key="3">
    <source>
        <dbReference type="EMBL" id="MDC0715513.1"/>
    </source>
</evidence>
<sequence>MALSLRTSSPVLLAGLLACGDAGEPATPVVASTGDVPADPVAPADPPPAPDPFAAEGIEAARPGLRFGWPVESPHITSYFGWRTNPMTGVGTKLHRGLDLRGGIGDLILSIGPGVVQFAGQDLLLGNLVIIDHGLGVTSYYGHMHDILVHVGLPVDRGTALGLVGNTGRSEAPHLHLTVKIGALAVDPLWLIGAPLHGYPGLPALAEADTDAEY</sequence>
<dbReference type="PROSITE" id="PS51257">
    <property type="entry name" value="PROKAR_LIPOPROTEIN"/>
    <property type="match status" value="1"/>
</dbReference>
<dbReference type="Proteomes" id="UP001221686">
    <property type="component" value="Unassembled WGS sequence"/>
</dbReference>
<evidence type="ECO:0000259" key="2">
    <source>
        <dbReference type="Pfam" id="PF01551"/>
    </source>
</evidence>
<feature type="domain" description="M23ase beta-sheet core" evidence="2">
    <location>
        <begin position="94"/>
        <end position="188"/>
    </location>
</feature>
<keyword evidence="4" id="KW-1185">Reference proteome</keyword>
<evidence type="ECO:0000256" key="1">
    <source>
        <dbReference type="SAM" id="MobiDB-lite"/>
    </source>
</evidence>
<dbReference type="Pfam" id="PF01551">
    <property type="entry name" value="Peptidase_M23"/>
    <property type="match status" value="1"/>
</dbReference>
<accession>A0ABT5DQV3</accession>
<dbReference type="InterPro" id="IPR050570">
    <property type="entry name" value="Cell_wall_metabolism_enzyme"/>
</dbReference>
<dbReference type="PANTHER" id="PTHR21666:SF270">
    <property type="entry name" value="MUREIN HYDROLASE ACTIVATOR ENVC"/>
    <property type="match status" value="1"/>
</dbReference>
<dbReference type="InterPro" id="IPR011055">
    <property type="entry name" value="Dup_hybrid_motif"/>
</dbReference>
<dbReference type="InterPro" id="IPR016047">
    <property type="entry name" value="M23ase_b-sheet_dom"/>
</dbReference>
<name>A0ABT5DQV3_9BACT</name>
<evidence type="ECO:0000313" key="4">
    <source>
        <dbReference type="Proteomes" id="UP001221686"/>
    </source>
</evidence>
<dbReference type="PANTHER" id="PTHR21666">
    <property type="entry name" value="PEPTIDASE-RELATED"/>
    <property type="match status" value="1"/>
</dbReference>
<organism evidence="3 4">
    <name type="scientific">Nannocystis bainbridge</name>
    <dbReference type="NCBI Taxonomy" id="2995303"/>
    <lineage>
        <taxon>Bacteria</taxon>
        <taxon>Pseudomonadati</taxon>
        <taxon>Myxococcota</taxon>
        <taxon>Polyangia</taxon>
        <taxon>Nannocystales</taxon>
        <taxon>Nannocystaceae</taxon>
        <taxon>Nannocystis</taxon>
    </lineage>
</organism>
<protein>
    <submittedName>
        <fullName evidence="3">M23 family metallopeptidase</fullName>
    </submittedName>
</protein>
<gene>
    <name evidence="3" type="ORF">POL25_01335</name>
</gene>
<proteinExistence type="predicted"/>
<dbReference type="EMBL" id="JAQNDL010000001">
    <property type="protein sequence ID" value="MDC0715513.1"/>
    <property type="molecule type" value="Genomic_DNA"/>
</dbReference>
<dbReference type="Gene3D" id="2.70.70.10">
    <property type="entry name" value="Glucose Permease (Domain IIA)"/>
    <property type="match status" value="1"/>
</dbReference>
<reference evidence="3 4" key="1">
    <citation type="submission" date="2022-11" db="EMBL/GenBank/DDBJ databases">
        <title>Minimal conservation of predation-associated metabolite biosynthetic gene clusters underscores biosynthetic potential of Myxococcota including descriptions for ten novel species: Archangium lansinium sp. nov., Myxococcus landrumus sp. nov., Nannocystis bai.</title>
        <authorList>
            <person name="Ahearne A."/>
            <person name="Stevens C."/>
            <person name="Dowd S."/>
        </authorList>
    </citation>
    <scope>NUCLEOTIDE SEQUENCE [LARGE SCALE GENOMIC DNA]</scope>
    <source>
        <strain evidence="3 4">BB15-2</strain>
    </source>
</reference>
<dbReference type="CDD" id="cd12797">
    <property type="entry name" value="M23_peptidase"/>
    <property type="match status" value="1"/>
</dbReference>
<comment type="caution">
    <text evidence="3">The sequence shown here is derived from an EMBL/GenBank/DDBJ whole genome shotgun (WGS) entry which is preliminary data.</text>
</comment>
<feature type="region of interest" description="Disordered" evidence="1">
    <location>
        <begin position="28"/>
        <end position="54"/>
    </location>
</feature>
<dbReference type="RefSeq" id="WP_272083913.1">
    <property type="nucleotide sequence ID" value="NZ_JAQNDL010000001.1"/>
</dbReference>